<gene>
    <name evidence="2" type="ORF">AMQ74_00002</name>
</gene>
<comment type="caution">
    <text evidence="2">The sequence shown here is derived from an EMBL/GenBank/DDBJ whole genome shotgun (WGS) entry which is preliminary data.</text>
</comment>
<reference evidence="2 3" key="1">
    <citation type="journal article" date="2016" name="ISME J.">
        <title>Chasing the elusive Euryarchaeota class WSA2: genomes reveal a uniquely fastidious methyl-reducing methanogen.</title>
        <authorList>
            <person name="Nobu M.K."/>
            <person name="Narihiro T."/>
            <person name="Kuroda K."/>
            <person name="Mei R."/>
            <person name="Liu W.T."/>
        </authorList>
    </citation>
    <scope>NUCLEOTIDE SEQUENCE [LARGE SCALE GENOMIC DNA]</scope>
    <source>
        <strain evidence="2">U1lsi0528_Bin089</strain>
    </source>
</reference>
<dbReference type="GO" id="GO:0051920">
    <property type="term" value="F:peroxiredoxin activity"/>
    <property type="evidence" value="ECO:0007669"/>
    <property type="project" value="InterPro"/>
</dbReference>
<dbReference type="EMBL" id="LNGD01000001">
    <property type="protein sequence ID" value="KYC54397.1"/>
    <property type="molecule type" value="Genomic_DNA"/>
</dbReference>
<dbReference type="Pfam" id="PF02627">
    <property type="entry name" value="CMD"/>
    <property type="match status" value="1"/>
</dbReference>
<evidence type="ECO:0000313" key="3">
    <source>
        <dbReference type="Proteomes" id="UP000075578"/>
    </source>
</evidence>
<evidence type="ECO:0000313" key="2">
    <source>
        <dbReference type="EMBL" id="KYC54397.1"/>
    </source>
</evidence>
<name>A0A150JAY1_9EURY</name>
<dbReference type="InterPro" id="IPR029032">
    <property type="entry name" value="AhpD-like"/>
</dbReference>
<proteinExistence type="predicted"/>
<dbReference type="Proteomes" id="UP000075578">
    <property type="component" value="Unassembled WGS sequence"/>
</dbReference>
<feature type="domain" description="Carboxymuconolactone decarboxylase-like" evidence="1">
    <location>
        <begin position="23"/>
        <end position="107"/>
    </location>
</feature>
<dbReference type="PANTHER" id="PTHR33930:SF2">
    <property type="entry name" value="BLR3452 PROTEIN"/>
    <property type="match status" value="1"/>
</dbReference>
<organism evidence="2 3">
    <name type="scientific">Candidatus Methanofastidiosum methylothiophilum</name>
    <dbReference type="NCBI Taxonomy" id="1705564"/>
    <lineage>
        <taxon>Archaea</taxon>
        <taxon>Methanobacteriati</taxon>
        <taxon>Methanobacteriota</taxon>
        <taxon>Stenosarchaea group</taxon>
        <taxon>Candidatus Methanofastidiosia</taxon>
        <taxon>Candidatus Methanofastidiosales</taxon>
        <taxon>Candidatus Methanofastidiosaceae</taxon>
        <taxon>Candidatus Methanofastidiosum</taxon>
    </lineage>
</organism>
<evidence type="ECO:0000259" key="1">
    <source>
        <dbReference type="Pfam" id="PF02627"/>
    </source>
</evidence>
<dbReference type="PANTHER" id="PTHR33930">
    <property type="entry name" value="ALKYL HYDROPEROXIDE REDUCTASE AHPD"/>
    <property type="match status" value="1"/>
</dbReference>
<dbReference type="SUPFAM" id="SSF69118">
    <property type="entry name" value="AhpD-like"/>
    <property type="match status" value="1"/>
</dbReference>
<protein>
    <submittedName>
        <fullName evidence="2">Carboxymuconolactone decarboxylase family protein</fullName>
    </submittedName>
</protein>
<dbReference type="Gene3D" id="1.20.1290.10">
    <property type="entry name" value="AhpD-like"/>
    <property type="match status" value="1"/>
</dbReference>
<accession>A0A150JAY1</accession>
<dbReference type="AlphaFoldDB" id="A0A150JAY1"/>
<sequence length="111" mass="12564">MVKKMKYEVFYGRGMGKVKKEYPDIYEAIKTLNEVAYSGKVLDYKTQKLIAIGITAGHCDETATERQMRSAMKELNVTPEEIADVLRVVLLTSGQPAFTKGMRILDELTKK</sequence>
<dbReference type="InterPro" id="IPR003779">
    <property type="entry name" value="CMD-like"/>
</dbReference>
<dbReference type="PATRIC" id="fig|1705564.3.peg.3"/>